<reference evidence="5 6" key="1">
    <citation type="submission" date="2022-12" db="EMBL/GenBank/DDBJ databases">
        <title>Chromosome-level genome of Tegillarca granosa.</title>
        <authorList>
            <person name="Kim J."/>
        </authorList>
    </citation>
    <scope>NUCLEOTIDE SEQUENCE [LARGE SCALE GENOMIC DNA]</scope>
    <source>
        <strain evidence="5">Teg-2019</strain>
        <tissue evidence="5">Adductor muscle</tissue>
    </source>
</reference>
<feature type="domain" description="Threonine synthase N-terminal" evidence="4">
    <location>
        <begin position="170"/>
        <end position="254"/>
    </location>
</feature>
<evidence type="ECO:0000256" key="2">
    <source>
        <dbReference type="ARBA" id="ARBA00005517"/>
    </source>
</evidence>
<dbReference type="Pfam" id="PF01202">
    <property type="entry name" value="SKI"/>
    <property type="match status" value="1"/>
</dbReference>
<evidence type="ECO:0000313" key="6">
    <source>
        <dbReference type="Proteomes" id="UP001217089"/>
    </source>
</evidence>
<proteinExistence type="inferred from homology"/>
<dbReference type="Gene3D" id="3.90.1380.10">
    <property type="entry name" value="Threonine synthase, N-terminal domain"/>
    <property type="match status" value="1"/>
</dbReference>
<dbReference type="PANTHER" id="PTHR43515:SF1">
    <property type="entry name" value="THREONINE SYNTHASE-LIKE 1"/>
    <property type="match status" value="1"/>
</dbReference>
<dbReference type="InterPro" id="IPR036052">
    <property type="entry name" value="TrpB-like_PALP_sf"/>
</dbReference>
<dbReference type="Proteomes" id="UP001217089">
    <property type="component" value="Unassembled WGS sequence"/>
</dbReference>
<comment type="cofactor">
    <cofactor evidence="1">
        <name>pyridoxal 5'-phosphate</name>
        <dbReference type="ChEBI" id="CHEBI:597326"/>
    </cofactor>
</comment>
<dbReference type="NCBIfam" id="TIGR00260">
    <property type="entry name" value="thrC"/>
    <property type="match status" value="1"/>
</dbReference>
<dbReference type="InterPro" id="IPR029144">
    <property type="entry name" value="Thr_synth_N"/>
</dbReference>
<organism evidence="5 6">
    <name type="scientific">Tegillarca granosa</name>
    <name type="common">Malaysian cockle</name>
    <name type="synonym">Anadara granosa</name>
    <dbReference type="NCBI Taxonomy" id="220873"/>
    <lineage>
        <taxon>Eukaryota</taxon>
        <taxon>Metazoa</taxon>
        <taxon>Spiralia</taxon>
        <taxon>Lophotrochozoa</taxon>
        <taxon>Mollusca</taxon>
        <taxon>Bivalvia</taxon>
        <taxon>Autobranchia</taxon>
        <taxon>Pteriomorphia</taxon>
        <taxon>Arcoida</taxon>
        <taxon>Arcoidea</taxon>
        <taxon>Arcidae</taxon>
        <taxon>Tegillarca</taxon>
    </lineage>
</organism>
<sequence length="631" mass="70735">MMGSPGSGKTTVGRLVGQKLGLRTLDIDDDHLEPYWKMTVAEKLAEVGSDRFIEEEGKALLEFNAQNSVVSLTGSNPMHEESMSYVSKSGMVVFLDVENEDIVQRLERMKVNRIVGQGPGVTMSDILQYRQQFYEKSYDVRIIVEKNETQESISNKVVEVVKRTKNHKGYVSTRRIPNEEELKSMTFFDVVLKGLAQDGGLFIPAFKIPRFSLGELDRLVSMDYSDRALRVLEKWISPYDCHPSKLKEFIFKAYSNESFGSSLVFPVRHLEGNQYLCELFHGPTASFKDGAMQLMPQFFMEAIKSSERDIGNACKYLILVATSGDTGGAVLDGFSRHSGNSKIGVMVLYPEEGISEVQKKQMTSMAGDNIHVVGIRGDFDVCQSLVKRAFTDNILSMLLIQSTGADLFLRLCSTVSAYLELVRMGVVEMGSDVDLCVPTGNFGNILAAFYAKEMGVPFNQLICASNKLVHYDLRKRSLIQSFSPAMDILVSSNLERYIYHKSDSETVRHCFDSLIENRFFKLPKEVGYLLDPHTAVGKVVADKCQTKNRPVIIASTAHYEKFAPEVLRILGNDMGNAPVSDMFDKLSNICSKPAKHNNLRDVLSRPKVHQKVLEGDYKKVTGDIENFAKRI</sequence>
<evidence type="ECO:0000256" key="1">
    <source>
        <dbReference type="ARBA" id="ARBA00001933"/>
    </source>
</evidence>
<accession>A0ABQ9E9X0</accession>
<dbReference type="Pfam" id="PF14821">
    <property type="entry name" value="Thr_synth_N"/>
    <property type="match status" value="1"/>
</dbReference>
<dbReference type="Pfam" id="PF24857">
    <property type="entry name" value="THR4_C"/>
    <property type="match status" value="1"/>
</dbReference>
<comment type="similarity">
    <text evidence="2">Belongs to the threonine synthase family.</text>
</comment>
<evidence type="ECO:0000256" key="3">
    <source>
        <dbReference type="ARBA" id="ARBA00022898"/>
    </source>
</evidence>
<keyword evidence="6" id="KW-1185">Reference proteome</keyword>
<evidence type="ECO:0000259" key="4">
    <source>
        <dbReference type="Pfam" id="PF14821"/>
    </source>
</evidence>
<dbReference type="PANTHER" id="PTHR43515">
    <property type="entry name" value="THREONINE SYNTHASE-LIKE 1"/>
    <property type="match status" value="1"/>
</dbReference>
<comment type="caution">
    <text evidence="5">The sequence shown here is derived from an EMBL/GenBank/DDBJ whole genome shotgun (WGS) entry which is preliminary data.</text>
</comment>
<dbReference type="InterPro" id="IPR031322">
    <property type="entry name" value="Shikimate/glucono_kinase"/>
</dbReference>
<keyword evidence="3" id="KW-0663">Pyridoxal phosphate</keyword>
<evidence type="ECO:0000313" key="5">
    <source>
        <dbReference type="EMBL" id="KAJ8301244.1"/>
    </source>
</evidence>
<dbReference type="SUPFAM" id="SSF52540">
    <property type="entry name" value="P-loop containing nucleoside triphosphate hydrolases"/>
    <property type="match status" value="1"/>
</dbReference>
<dbReference type="EMBL" id="JARBDR010000918">
    <property type="protein sequence ID" value="KAJ8301244.1"/>
    <property type="molecule type" value="Genomic_DNA"/>
</dbReference>
<name>A0ABQ9E9X0_TEGGR</name>
<dbReference type="SUPFAM" id="SSF53686">
    <property type="entry name" value="Tryptophan synthase beta subunit-like PLP-dependent enzymes"/>
    <property type="match status" value="1"/>
</dbReference>
<dbReference type="InterPro" id="IPR004450">
    <property type="entry name" value="Thr_synthase-like"/>
</dbReference>
<dbReference type="InterPro" id="IPR027417">
    <property type="entry name" value="P-loop_NTPase"/>
</dbReference>
<dbReference type="Gene3D" id="3.40.50.1100">
    <property type="match status" value="3"/>
</dbReference>
<protein>
    <recommendedName>
        <fullName evidence="4">Threonine synthase N-terminal domain-containing protein</fullName>
    </recommendedName>
</protein>
<dbReference type="Gene3D" id="3.40.50.300">
    <property type="entry name" value="P-loop containing nucleotide triphosphate hydrolases"/>
    <property type="match status" value="1"/>
</dbReference>
<gene>
    <name evidence="5" type="ORF">KUTeg_020231</name>
</gene>
<dbReference type="InterPro" id="IPR037158">
    <property type="entry name" value="Thr_synth_N_sf"/>
</dbReference>